<accession>A0A811JTL3</accession>
<dbReference type="AlphaFoldDB" id="A0A811JTL3"/>
<dbReference type="Proteomes" id="UP000783686">
    <property type="component" value="Unassembled WGS sequence"/>
</dbReference>
<dbReference type="OrthoDB" id="10539261at2759"/>
<dbReference type="EMBL" id="CAJFCW020000001">
    <property type="protein sequence ID" value="CAG9082415.1"/>
    <property type="molecule type" value="Genomic_DNA"/>
</dbReference>
<name>A0A811JTL3_9BILA</name>
<protein>
    <submittedName>
        <fullName evidence="1">Uncharacterized protein</fullName>
    </submittedName>
</protein>
<comment type="caution">
    <text evidence="1">The sequence shown here is derived from an EMBL/GenBank/DDBJ whole genome shotgun (WGS) entry which is preliminary data.</text>
</comment>
<evidence type="ECO:0000313" key="2">
    <source>
        <dbReference type="Proteomes" id="UP000614601"/>
    </source>
</evidence>
<keyword evidence="2" id="KW-1185">Reference proteome</keyword>
<gene>
    <name evidence="1" type="ORF">BOKJ2_LOCUS1281</name>
</gene>
<dbReference type="Proteomes" id="UP000614601">
    <property type="component" value="Unassembled WGS sequence"/>
</dbReference>
<reference evidence="1" key="1">
    <citation type="submission" date="2020-09" db="EMBL/GenBank/DDBJ databases">
        <authorList>
            <person name="Kikuchi T."/>
        </authorList>
    </citation>
    <scope>NUCLEOTIDE SEQUENCE</scope>
    <source>
        <strain evidence="1">SH1</strain>
    </source>
</reference>
<dbReference type="EMBL" id="CAJFDH010000001">
    <property type="protein sequence ID" value="CAD5206597.1"/>
    <property type="molecule type" value="Genomic_DNA"/>
</dbReference>
<proteinExistence type="predicted"/>
<sequence length="77" mass="8292">MASTTSAKMAEDFVGGRRSLYLYDAPADSPNLLSPPSTTNSSSSLVYTRKELLDILSSMSAEEFTGKTDPLIKLSDN</sequence>
<evidence type="ECO:0000313" key="1">
    <source>
        <dbReference type="EMBL" id="CAD5206597.1"/>
    </source>
</evidence>
<organism evidence="1 2">
    <name type="scientific">Bursaphelenchus okinawaensis</name>
    <dbReference type="NCBI Taxonomy" id="465554"/>
    <lineage>
        <taxon>Eukaryota</taxon>
        <taxon>Metazoa</taxon>
        <taxon>Ecdysozoa</taxon>
        <taxon>Nematoda</taxon>
        <taxon>Chromadorea</taxon>
        <taxon>Rhabditida</taxon>
        <taxon>Tylenchina</taxon>
        <taxon>Tylenchomorpha</taxon>
        <taxon>Aphelenchoidea</taxon>
        <taxon>Aphelenchoididae</taxon>
        <taxon>Bursaphelenchus</taxon>
    </lineage>
</organism>